<accession>A0A8B8YYT7</accession>
<feature type="compositionally biased region" description="Low complexity" evidence="1">
    <location>
        <begin position="199"/>
        <end position="208"/>
    </location>
</feature>
<evidence type="ECO:0000313" key="3">
    <source>
        <dbReference type="RefSeq" id="XP_036726101.1"/>
    </source>
</evidence>
<evidence type="ECO:0000256" key="1">
    <source>
        <dbReference type="SAM" id="MobiDB-lite"/>
    </source>
</evidence>
<dbReference type="GeneID" id="118904309"/>
<reference evidence="2" key="1">
    <citation type="submission" date="2024-06" db="UniProtKB">
        <authorList>
            <consortium name="RefSeq"/>
        </authorList>
    </citation>
    <scope>NUCLEOTIDE SEQUENCE [LARGE SCALE GENOMIC DNA]</scope>
</reference>
<name>A0A8B8YYT7_BALMU</name>
<proteinExistence type="predicted"/>
<reference evidence="3" key="2">
    <citation type="submission" date="2025-08" db="UniProtKB">
        <authorList>
            <consortium name="RefSeq"/>
        </authorList>
    </citation>
    <scope>IDENTIFICATION</scope>
    <source>
        <tissue evidence="3">Epidermis and Blubber</tissue>
    </source>
</reference>
<dbReference type="Proteomes" id="UP000694857">
    <property type="component" value="Chromosome 11"/>
</dbReference>
<feature type="region of interest" description="Disordered" evidence="1">
    <location>
        <begin position="1"/>
        <end position="31"/>
    </location>
</feature>
<dbReference type="OrthoDB" id="10664775at2759"/>
<feature type="region of interest" description="Disordered" evidence="1">
    <location>
        <begin position="181"/>
        <end position="219"/>
    </location>
</feature>
<protein>
    <submittedName>
        <fullName evidence="3">Translation initiation factor IF-2-like</fullName>
    </submittedName>
</protein>
<organism evidence="2 3">
    <name type="scientific">Balaenoptera musculus</name>
    <name type="common">Blue whale</name>
    <dbReference type="NCBI Taxonomy" id="9771"/>
    <lineage>
        <taxon>Eukaryota</taxon>
        <taxon>Metazoa</taxon>
        <taxon>Chordata</taxon>
        <taxon>Craniata</taxon>
        <taxon>Vertebrata</taxon>
        <taxon>Euteleostomi</taxon>
        <taxon>Mammalia</taxon>
        <taxon>Eutheria</taxon>
        <taxon>Laurasiatheria</taxon>
        <taxon>Artiodactyla</taxon>
        <taxon>Whippomorpha</taxon>
        <taxon>Cetacea</taxon>
        <taxon>Mysticeti</taxon>
        <taxon>Balaenopteridae</taxon>
        <taxon>Balaenoptera</taxon>
    </lineage>
</organism>
<keyword evidence="2" id="KW-1185">Reference proteome</keyword>
<feature type="region of interest" description="Disordered" evidence="1">
    <location>
        <begin position="85"/>
        <end position="159"/>
    </location>
</feature>
<dbReference type="RefSeq" id="XP_036726101.1">
    <property type="nucleotide sequence ID" value="XM_036870206.1"/>
</dbReference>
<sequence length="301" mass="31642">MLGRKALGPLGSGGTRPGPAPPARPRHPLPGQLWAAPRGRGLGLGASSCLCVRLSVRLSEALAQVKARGQGCRAPSRWEPARLRPLGPVCPGRPRASRSAPLQGARGPGFSKLRSAGEEAGARRVRRAGAGNGSSRPRAPGLGSRTGQLTIHQRVKRDRREASSLFRRLGAQQELLKDNTAPGTIPRVWQGCPTGAQTPGPSAGGPRPSGRPRGGERRSRAEACRGAAIGASARREVVVPSPQESRLSEPFQSAHNKCARHRMHHLPPQIRALMGRQIAVCGGHSGAWCRAACLPASGTRV</sequence>
<evidence type="ECO:0000313" key="2">
    <source>
        <dbReference type="Proteomes" id="UP000694857"/>
    </source>
</evidence>
<dbReference type="KEGG" id="bmus:118904309"/>
<gene>
    <name evidence="3" type="primary">LOC118904309</name>
</gene>
<dbReference type="AlphaFoldDB" id="A0A8B8YYT7"/>